<protein>
    <submittedName>
        <fullName evidence="2">Uncharacterized protein</fullName>
    </submittedName>
</protein>
<sequence>MRVKTSLTRLYTAHQFSVVNERVITLVHSWISYSIKLAMLDTMAMKRTIKQDRHISKNIVSSVLIFLFNLLFQKLKLNDLTFLWYFRKNLLKIEQINLPFNCDQEVQKHAQVDGKVSTGYVEIGQVELANEQVVFVEWLCVRGDAVGYDNDADEKVSQCNETKHDADHSQWAHHKQVAVGFEFVIAIGELTRGLIGQLGEIQHHQKLEIKPVDI</sequence>
<keyword evidence="3" id="KW-1185">Reference proteome</keyword>
<keyword evidence="1" id="KW-0472">Membrane</keyword>
<accession>A0A3M7S2A9</accession>
<gene>
    <name evidence="2" type="ORF">BpHYR1_048061</name>
</gene>
<keyword evidence="1" id="KW-1133">Transmembrane helix</keyword>
<comment type="caution">
    <text evidence="2">The sequence shown here is derived from an EMBL/GenBank/DDBJ whole genome shotgun (WGS) entry which is preliminary data.</text>
</comment>
<evidence type="ECO:0000313" key="2">
    <source>
        <dbReference type="EMBL" id="RNA29902.1"/>
    </source>
</evidence>
<feature type="transmembrane region" description="Helical" evidence="1">
    <location>
        <begin position="55"/>
        <end position="72"/>
    </location>
</feature>
<evidence type="ECO:0000313" key="3">
    <source>
        <dbReference type="Proteomes" id="UP000276133"/>
    </source>
</evidence>
<dbReference type="Proteomes" id="UP000276133">
    <property type="component" value="Unassembled WGS sequence"/>
</dbReference>
<evidence type="ECO:0000256" key="1">
    <source>
        <dbReference type="SAM" id="Phobius"/>
    </source>
</evidence>
<proteinExistence type="predicted"/>
<reference evidence="2 3" key="1">
    <citation type="journal article" date="2018" name="Sci. Rep.">
        <title>Genomic signatures of local adaptation to the degree of environmental predictability in rotifers.</title>
        <authorList>
            <person name="Franch-Gras L."/>
            <person name="Hahn C."/>
            <person name="Garcia-Roger E.M."/>
            <person name="Carmona M.J."/>
            <person name="Serra M."/>
            <person name="Gomez A."/>
        </authorList>
    </citation>
    <scope>NUCLEOTIDE SEQUENCE [LARGE SCALE GENOMIC DNA]</scope>
    <source>
        <strain evidence="2">HYR1</strain>
    </source>
</reference>
<name>A0A3M7S2A9_BRAPC</name>
<dbReference type="EMBL" id="REGN01002155">
    <property type="protein sequence ID" value="RNA29902.1"/>
    <property type="molecule type" value="Genomic_DNA"/>
</dbReference>
<dbReference type="AlphaFoldDB" id="A0A3M7S2A9"/>
<keyword evidence="1" id="KW-0812">Transmembrane</keyword>
<organism evidence="2 3">
    <name type="scientific">Brachionus plicatilis</name>
    <name type="common">Marine rotifer</name>
    <name type="synonym">Brachionus muelleri</name>
    <dbReference type="NCBI Taxonomy" id="10195"/>
    <lineage>
        <taxon>Eukaryota</taxon>
        <taxon>Metazoa</taxon>
        <taxon>Spiralia</taxon>
        <taxon>Gnathifera</taxon>
        <taxon>Rotifera</taxon>
        <taxon>Eurotatoria</taxon>
        <taxon>Monogononta</taxon>
        <taxon>Pseudotrocha</taxon>
        <taxon>Ploima</taxon>
        <taxon>Brachionidae</taxon>
        <taxon>Brachionus</taxon>
    </lineage>
</organism>